<evidence type="ECO:0000313" key="4">
    <source>
        <dbReference type="EMBL" id="HGZ60030.1"/>
    </source>
</evidence>
<comment type="similarity">
    <text evidence="1">Belongs to the eukaryotic ribosomal protein eS25 family.</text>
</comment>
<sequence>MKPQSERPIYECDKLDQGTASKLLINLFGSTLYEVMIMPKQKKEEKQSSSRSIVQQAEMNVSVPAELLKRAEKEVKNMDYITPFSLAQKLSISMSTSRKLLKMLEQSKAVEAVSKNRRSPVFIAKKTE</sequence>
<dbReference type="Pfam" id="PF03297">
    <property type="entry name" value="Ribosomal_S25"/>
    <property type="match status" value="1"/>
</dbReference>
<reference evidence="4" key="1">
    <citation type="journal article" date="2020" name="mSystems">
        <title>Genome- and Community-Level Interaction Insights into Carbon Utilization and Element Cycling Functions of Hydrothermarchaeota in Hydrothermal Sediment.</title>
        <authorList>
            <person name="Zhou Z."/>
            <person name="Liu Y."/>
            <person name="Xu W."/>
            <person name="Pan J."/>
            <person name="Luo Z.H."/>
            <person name="Li M."/>
        </authorList>
    </citation>
    <scope>NUCLEOTIDE SEQUENCE [LARGE SCALE GENOMIC DNA]</scope>
    <source>
        <strain evidence="4">SpSt-885</strain>
    </source>
</reference>
<proteinExistence type="inferred from homology"/>
<keyword evidence="3" id="KW-0687">Ribonucleoprotein</keyword>
<dbReference type="AlphaFoldDB" id="A0A7J3SK82"/>
<accession>A0A7J3SK82</accession>
<dbReference type="Gene3D" id="3.30.63.20">
    <property type="match status" value="1"/>
</dbReference>
<organism evidence="4">
    <name type="scientific">Fervidicoccus fontis</name>
    <dbReference type="NCBI Taxonomy" id="683846"/>
    <lineage>
        <taxon>Archaea</taxon>
        <taxon>Thermoproteota</taxon>
        <taxon>Thermoprotei</taxon>
        <taxon>Fervidicoccales</taxon>
        <taxon>Fervidicoccaceae</taxon>
        <taxon>Fervidicoccus</taxon>
    </lineage>
</organism>
<name>A0A7J3SK82_9CREN</name>
<keyword evidence="2" id="KW-0689">Ribosomal protein</keyword>
<evidence type="ECO:0000256" key="1">
    <source>
        <dbReference type="ARBA" id="ARBA00009106"/>
    </source>
</evidence>
<comment type="caution">
    <text evidence="4">The sequence shown here is derived from an EMBL/GenBank/DDBJ whole genome shotgun (WGS) entry which is preliminary data.</text>
</comment>
<dbReference type="InterPro" id="IPR004977">
    <property type="entry name" value="Ribosomal_eS25"/>
</dbReference>
<dbReference type="EMBL" id="DTLS01000065">
    <property type="protein sequence ID" value="HGZ60030.1"/>
    <property type="molecule type" value="Genomic_DNA"/>
</dbReference>
<evidence type="ECO:0000256" key="3">
    <source>
        <dbReference type="ARBA" id="ARBA00023274"/>
    </source>
</evidence>
<gene>
    <name evidence="4" type="ORF">ENW83_02335</name>
</gene>
<evidence type="ECO:0008006" key="5">
    <source>
        <dbReference type="Google" id="ProtNLM"/>
    </source>
</evidence>
<protein>
    <recommendedName>
        <fullName evidence="5">30S ribosomal protein S25e</fullName>
    </recommendedName>
</protein>
<evidence type="ECO:0000256" key="2">
    <source>
        <dbReference type="ARBA" id="ARBA00022980"/>
    </source>
</evidence>
<dbReference type="GO" id="GO:0005840">
    <property type="term" value="C:ribosome"/>
    <property type="evidence" value="ECO:0007669"/>
    <property type="project" value="UniProtKB-KW"/>
</dbReference>
<dbReference type="GO" id="GO:1990904">
    <property type="term" value="C:ribonucleoprotein complex"/>
    <property type="evidence" value="ECO:0007669"/>
    <property type="project" value="UniProtKB-KW"/>
</dbReference>